<dbReference type="InterPro" id="IPR052163">
    <property type="entry name" value="DGC-Regulatory_Protein"/>
</dbReference>
<gene>
    <name evidence="2" type="ORF">EDD30_7243</name>
</gene>
<dbReference type="SUPFAM" id="SSF55781">
    <property type="entry name" value="GAF domain-like"/>
    <property type="match status" value="1"/>
</dbReference>
<dbReference type="InterPro" id="IPR029016">
    <property type="entry name" value="GAF-like_dom_sf"/>
</dbReference>
<proteinExistence type="predicted"/>
<dbReference type="PANTHER" id="PTHR46663">
    <property type="entry name" value="DIGUANYLATE CYCLASE DGCT-RELATED"/>
    <property type="match status" value="1"/>
</dbReference>
<protein>
    <submittedName>
        <fullName evidence="2">Diguanylate cyclase (GGDEF)-like protein</fullName>
    </submittedName>
</protein>
<dbReference type="Proteomes" id="UP000271683">
    <property type="component" value="Unassembled WGS sequence"/>
</dbReference>
<dbReference type="NCBIfam" id="TIGR00254">
    <property type="entry name" value="GGDEF"/>
    <property type="match status" value="1"/>
</dbReference>
<dbReference type="AlphaFoldDB" id="A0A3N1GVM3"/>
<sequence>MLRRVLPLPIHGSVTLSSAMRSSGGGLATGTLLPELEGQTQLLADLVEVMTRDIPSLDHILALVDRRLSGPCGMTAATVFTLDPDDGSLRSAATIGPAAADDLRVAGRVFRVSAGAPPVRVGDRTAIRLRIGGQTVGVLVLTGTDLDQLRPDVAAGTALQVAATLQVLAAEVHRQYTEHATSTIRKLFEEGATATSVEAAGQLLAKATGEAFRTERAAVHLVGPDGMIRYAVGVGLTQEMSDDLRRNLVGKRAADSPVWHLMQKINGPVLVSDTERTDISTGGFVHTMKLRSFLAMPLMSASGPVGVVLCGDTTVRDWSGRDHSLARQVAMEGALIVDGARMRQAEQQHVAELTRQAYHDALTGLPNRSHLMDRAEREVELATANGGRLALLLLDLDGFKRVNDTVGHHAGDALLQAVGQRLQAAVRDHDVVARLGGDEFAILLTRNPDAASAAAIAGRIHDRLSEPFDIEGRDVTVGASIGIALFPSDAGDMTTLMRGADAAMYRAKRNGGGVRSAA</sequence>
<dbReference type="Pfam" id="PF00990">
    <property type="entry name" value="GGDEF"/>
    <property type="match status" value="1"/>
</dbReference>
<accession>A0A3N1GVM3</accession>
<dbReference type="EMBL" id="RJKL01000001">
    <property type="protein sequence ID" value="ROP34166.1"/>
    <property type="molecule type" value="Genomic_DNA"/>
</dbReference>
<dbReference type="PROSITE" id="PS50887">
    <property type="entry name" value="GGDEF"/>
    <property type="match status" value="1"/>
</dbReference>
<dbReference type="InterPro" id="IPR003018">
    <property type="entry name" value="GAF"/>
</dbReference>
<reference evidence="2 3" key="1">
    <citation type="submission" date="2018-11" db="EMBL/GenBank/DDBJ databases">
        <title>Sequencing the genomes of 1000 actinobacteria strains.</title>
        <authorList>
            <person name="Klenk H.-P."/>
        </authorList>
    </citation>
    <scope>NUCLEOTIDE SEQUENCE [LARGE SCALE GENOMIC DNA]</scope>
    <source>
        <strain evidence="2 3">DSM 43634</strain>
    </source>
</reference>
<dbReference type="SMART" id="SM00065">
    <property type="entry name" value="GAF"/>
    <property type="match status" value="1"/>
</dbReference>
<dbReference type="Gene3D" id="3.30.450.40">
    <property type="match status" value="1"/>
</dbReference>
<evidence type="ECO:0000313" key="3">
    <source>
        <dbReference type="Proteomes" id="UP000271683"/>
    </source>
</evidence>
<evidence type="ECO:0000313" key="2">
    <source>
        <dbReference type="EMBL" id="ROP34166.1"/>
    </source>
</evidence>
<dbReference type="InterPro" id="IPR043128">
    <property type="entry name" value="Rev_trsase/Diguanyl_cyclase"/>
</dbReference>
<dbReference type="SMART" id="SM00267">
    <property type="entry name" value="GGDEF"/>
    <property type="match status" value="1"/>
</dbReference>
<dbReference type="FunFam" id="3.30.70.270:FF:000001">
    <property type="entry name" value="Diguanylate cyclase domain protein"/>
    <property type="match status" value="1"/>
</dbReference>
<dbReference type="InterPro" id="IPR029787">
    <property type="entry name" value="Nucleotide_cyclase"/>
</dbReference>
<dbReference type="PANTHER" id="PTHR46663:SF2">
    <property type="entry name" value="GGDEF DOMAIN-CONTAINING PROTEIN"/>
    <property type="match status" value="1"/>
</dbReference>
<dbReference type="Gene3D" id="3.30.70.270">
    <property type="match status" value="1"/>
</dbReference>
<evidence type="ECO:0000259" key="1">
    <source>
        <dbReference type="PROSITE" id="PS50887"/>
    </source>
</evidence>
<dbReference type="CDD" id="cd01949">
    <property type="entry name" value="GGDEF"/>
    <property type="match status" value="1"/>
</dbReference>
<name>A0A3N1GVM3_9ACTN</name>
<organism evidence="2 3">
    <name type="scientific">Couchioplanes caeruleus</name>
    <dbReference type="NCBI Taxonomy" id="56438"/>
    <lineage>
        <taxon>Bacteria</taxon>
        <taxon>Bacillati</taxon>
        <taxon>Actinomycetota</taxon>
        <taxon>Actinomycetes</taxon>
        <taxon>Micromonosporales</taxon>
        <taxon>Micromonosporaceae</taxon>
        <taxon>Couchioplanes</taxon>
    </lineage>
</organism>
<dbReference type="InterPro" id="IPR000160">
    <property type="entry name" value="GGDEF_dom"/>
</dbReference>
<feature type="domain" description="GGDEF" evidence="1">
    <location>
        <begin position="387"/>
        <end position="518"/>
    </location>
</feature>
<dbReference type="SUPFAM" id="SSF55073">
    <property type="entry name" value="Nucleotide cyclase"/>
    <property type="match status" value="1"/>
</dbReference>
<comment type="caution">
    <text evidence="2">The sequence shown here is derived from an EMBL/GenBank/DDBJ whole genome shotgun (WGS) entry which is preliminary data.</text>
</comment>
<dbReference type="Pfam" id="PF01590">
    <property type="entry name" value="GAF"/>
    <property type="match status" value="1"/>
</dbReference>